<keyword evidence="3" id="KW-1185">Reference proteome</keyword>
<name>A0A6C0FUJ2_9BACL</name>
<dbReference type="Gene3D" id="3.60.21.10">
    <property type="match status" value="1"/>
</dbReference>
<feature type="domain" description="Calcineurin-like phosphoesterase" evidence="1">
    <location>
        <begin position="48"/>
        <end position="209"/>
    </location>
</feature>
<dbReference type="SUPFAM" id="SSF56300">
    <property type="entry name" value="Metallo-dependent phosphatases"/>
    <property type="match status" value="1"/>
</dbReference>
<dbReference type="KEGG" id="plyc:GXP70_11555"/>
<dbReference type="GO" id="GO:0016020">
    <property type="term" value="C:membrane"/>
    <property type="evidence" value="ECO:0007669"/>
    <property type="project" value="GOC"/>
</dbReference>
<gene>
    <name evidence="2" type="ORF">GXP70_11555</name>
</gene>
<evidence type="ECO:0000313" key="2">
    <source>
        <dbReference type="EMBL" id="QHT60507.1"/>
    </source>
</evidence>
<dbReference type="EMBL" id="CP048209">
    <property type="protein sequence ID" value="QHT60507.1"/>
    <property type="molecule type" value="Genomic_DNA"/>
</dbReference>
<accession>A0A6C0FUJ2</accession>
<dbReference type="Pfam" id="PF00149">
    <property type="entry name" value="Metallophos"/>
    <property type="match status" value="1"/>
</dbReference>
<organism evidence="2 3">
    <name type="scientific">Paenibacillus lycopersici</name>
    <dbReference type="NCBI Taxonomy" id="2704462"/>
    <lineage>
        <taxon>Bacteria</taxon>
        <taxon>Bacillati</taxon>
        <taxon>Bacillota</taxon>
        <taxon>Bacilli</taxon>
        <taxon>Bacillales</taxon>
        <taxon>Paenibacillaceae</taxon>
        <taxon>Paenibacillus</taxon>
    </lineage>
</organism>
<evidence type="ECO:0000313" key="3">
    <source>
        <dbReference type="Proteomes" id="UP000476064"/>
    </source>
</evidence>
<dbReference type="PANTHER" id="PTHR31302:SF32">
    <property type="entry name" value="PHOSPHOESTERASE"/>
    <property type="match status" value="1"/>
</dbReference>
<dbReference type="RefSeq" id="WP_162356785.1">
    <property type="nucleotide sequence ID" value="NZ_CP048209.1"/>
</dbReference>
<dbReference type="InterPro" id="IPR004843">
    <property type="entry name" value="Calcineurin-like_PHP"/>
</dbReference>
<dbReference type="GO" id="GO:0009245">
    <property type="term" value="P:lipid A biosynthetic process"/>
    <property type="evidence" value="ECO:0007669"/>
    <property type="project" value="TreeGrafter"/>
</dbReference>
<dbReference type="InterPro" id="IPR051158">
    <property type="entry name" value="Metallophosphoesterase_sf"/>
</dbReference>
<proteinExistence type="predicted"/>
<dbReference type="InterPro" id="IPR029052">
    <property type="entry name" value="Metallo-depent_PP-like"/>
</dbReference>
<evidence type="ECO:0000259" key="1">
    <source>
        <dbReference type="Pfam" id="PF00149"/>
    </source>
</evidence>
<sequence>MWIAWVIIIIAAAAAAALVYMWRLSFRYVLDEQSAAFERLPAAFDGTSVLFISDVHRRVIPAAVIEAVKAVGGAELVLIGGDLREKSVPAARIRANLRRLSQIAPMYIVHGNHDYDEDIRPYEVLLEEERARLLVNESVILEKRDGSRIRLAGVDDPRTFQDKLGLALSDCEDGRDKLFTILLAHDPIVANRLSGGAQVDLILAGHTHGGQIALPSGPVWRGQEPSRYLRGWYELAGETTRPRLFVSCGFGTSRLPLRLMTQAQLHRIILRSPKPASGQDRSSPDR</sequence>
<dbReference type="PANTHER" id="PTHR31302">
    <property type="entry name" value="TRANSMEMBRANE PROTEIN WITH METALLOPHOSPHOESTERASE DOMAIN-RELATED"/>
    <property type="match status" value="1"/>
</dbReference>
<protein>
    <submittedName>
        <fullName evidence="2">Metallophosphoesterase</fullName>
    </submittedName>
</protein>
<dbReference type="Proteomes" id="UP000476064">
    <property type="component" value="Chromosome"/>
</dbReference>
<dbReference type="AlphaFoldDB" id="A0A6C0FUJ2"/>
<reference evidence="2 3" key="1">
    <citation type="submission" date="2020-01" db="EMBL/GenBank/DDBJ databases">
        <title>Paenibacillus sp. nov., isolated from tomato rhizosphere.</title>
        <authorList>
            <person name="Weon H.-Y."/>
            <person name="Lee S.A."/>
        </authorList>
    </citation>
    <scope>NUCLEOTIDE SEQUENCE [LARGE SCALE GENOMIC DNA]</scope>
    <source>
        <strain evidence="2 3">12200R-189</strain>
    </source>
</reference>
<dbReference type="GO" id="GO:0008758">
    <property type="term" value="F:UDP-2,3-diacylglucosamine hydrolase activity"/>
    <property type="evidence" value="ECO:0007669"/>
    <property type="project" value="TreeGrafter"/>
</dbReference>